<dbReference type="EMBL" id="JAWPEI010000003">
    <property type="protein sequence ID" value="KAK4732362.1"/>
    <property type="molecule type" value="Genomic_DNA"/>
</dbReference>
<reference evidence="2 3" key="1">
    <citation type="submission" date="2023-10" db="EMBL/GenBank/DDBJ databases">
        <title>Genome-Wide Identification Analysis in wild type Solanum Pinnatisectum Reveals Some Genes Defensing Phytophthora Infestans.</title>
        <authorList>
            <person name="Sun C."/>
        </authorList>
    </citation>
    <scope>NUCLEOTIDE SEQUENCE [LARGE SCALE GENOMIC DNA]</scope>
    <source>
        <strain evidence="2">LQN</strain>
        <tissue evidence="2">Leaf</tissue>
    </source>
</reference>
<gene>
    <name evidence="2" type="ORF">R3W88_025350</name>
</gene>
<evidence type="ECO:0000313" key="2">
    <source>
        <dbReference type="EMBL" id="KAK4732362.1"/>
    </source>
</evidence>
<keyword evidence="3" id="KW-1185">Reference proteome</keyword>
<evidence type="ECO:0000256" key="1">
    <source>
        <dbReference type="SAM" id="MobiDB-lite"/>
    </source>
</evidence>
<feature type="region of interest" description="Disordered" evidence="1">
    <location>
        <begin position="14"/>
        <end position="42"/>
    </location>
</feature>
<comment type="caution">
    <text evidence="2">The sequence shown here is derived from an EMBL/GenBank/DDBJ whole genome shotgun (WGS) entry which is preliminary data.</text>
</comment>
<sequence>MWLPCGCGRDEKKLKHEDETGSDLNAEDGESDGEPEYDSDDWRTWPDRDVFIQVLSTARRERWKERNVTKILKLNAGCLRDFAY</sequence>
<protein>
    <submittedName>
        <fullName evidence="2">Uncharacterized protein</fullName>
    </submittedName>
</protein>
<name>A0AAV9M4K9_9SOLN</name>
<dbReference type="Proteomes" id="UP001311915">
    <property type="component" value="Unassembled WGS sequence"/>
</dbReference>
<proteinExistence type="predicted"/>
<dbReference type="AlphaFoldDB" id="A0AAV9M4K9"/>
<evidence type="ECO:0000313" key="3">
    <source>
        <dbReference type="Proteomes" id="UP001311915"/>
    </source>
</evidence>
<feature type="compositionally biased region" description="Acidic residues" evidence="1">
    <location>
        <begin position="25"/>
        <end position="39"/>
    </location>
</feature>
<organism evidence="2 3">
    <name type="scientific">Solanum pinnatisectum</name>
    <name type="common">tansyleaf nightshade</name>
    <dbReference type="NCBI Taxonomy" id="50273"/>
    <lineage>
        <taxon>Eukaryota</taxon>
        <taxon>Viridiplantae</taxon>
        <taxon>Streptophyta</taxon>
        <taxon>Embryophyta</taxon>
        <taxon>Tracheophyta</taxon>
        <taxon>Spermatophyta</taxon>
        <taxon>Magnoliopsida</taxon>
        <taxon>eudicotyledons</taxon>
        <taxon>Gunneridae</taxon>
        <taxon>Pentapetalae</taxon>
        <taxon>asterids</taxon>
        <taxon>lamiids</taxon>
        <taxon>Solanales</taxon>
        <taxon>Solanaceae</taxon>
        <taxon>Solanoideae</taxon>
        <taxon>Solaneae</taxon>
        <taxon>Solanum</taxon>
    </lineage>
</organism>
<accession>A0AAV9M4K9</accession>